<protein>
    <submittedName>
        <fullName evidence="1">Crp/Fnr family transcriptional regulator</fullName>
    </submittedName>
</protein>
<dbReference type="RefSeq" id="WP_137344433.1">
    <property type="nucleotide sequence ID" value="NZ_BSQH01000020.1"/>
</dbReference>
<dbReference type="AlphaFoldDB" id="A0A4U6CMD7"/>
<reference evidence="1 2" key="1">
    <citation type="submission" date="2019-05" db="EMBL/GenBank/DDBJ databases">
        <title>Dyadobacter AR-3-8 sp. nov., isolated from arctic soil.</title>
        <authorList>
            <person name="Chaudhary D.K."/>
        </authorList>
    </citation>
    <scope>NUCLEOTIDE SEQUENCE [LARGE SCALE GENOMIC DNA]</scope>
    <source>
        <strain evidence="1 2">AR-3-8</strain>
    </source>
</reference>
<dbReference type="Proteomes" id="UP000304900">
    <property type="component" value="Unassembled WGS sequence"/>
</dbReference>
<dbReference type="EMBL" id="SZVO01000030">
    <property type="protein sequence ID" value="TKT85490.1"/>
    <property type="molecule type" value="Genomic_DNA"/>
</dbReference>
<dbReference type="InterPro" id="IPR014710">
    <property type="entry name" value="RmlC-like_jellyroll"/>
</dbReference>
<dbReference type="Gene3D" id="2.60.120.10">
    <property type="entry name" value="Jelly Rolls"/>
    <property type="match status" value="1"/>
</dbReference>
<dbReference type="InterPro" id="IPR018490">
    <property type="entry name" value="cNMP-bd_dom_sf"/>
</dbReference>
<dbReference type="OrthoDB" id="947112at2"/>
<sequence>MMDQHALTTYLLSLTPLSEEFISVLNRHMQQHVYKKGQPLKTSQRNSSIWFLVNGIIKSCYFDSDGNEHVSRFWKEGEIILLEENAYHEIPSADYLIMIENTVLLSIPDLRVAYLLAHFHQAQTLRSMIFQMDRDKAEVHSHLLRLPIKAAYRKFEKIFPVNRIPIQDIARYLGVPPKRISEIRSGKQ</sequence>
<comment type="caution">
    <text evidence="1">The sequence shown here is derived from an EMBL/GenBank/DDBJ whole genome shotgun (WGS) entry which is preliminary data.</text>
</comment>
<keyword evidence="2" id="KW-1185">Reference proteome</keyword>
<gene>
    <name evidence="1" type="ORF">FDK13_33785</name>
</gene>
<name>A0A4U6CMD7_9BACT</name>
<accession>A0A4U6CMD7</accession>
<organism evidence="1 2">
    <name type="scientific">Dyadobacter frigoris</name>
    <dbReference type="NCBI Taxonomy" id="2576211"/>
    <lineage>
        <taxon>Bacteria</taxon>
        <taxon>Pseudomonadati</taxon>
        <taxon>Bacteroidota</taxon>
        <taxon>Cytophagia</taxon>
        <taxon>Cytophagales</taxon>
        <taxon>Spirosomataceae</taxon>
        <taxon>Dyadobacter</taxon>
    </lineage>
</organism>
<evidence type="ECO:0000313" key="1">
    <source>
        <dbReference type="EMBL" id="TKT85490.1"/>
    </source>
</evidence>
<evidence type="ECO:0000313" key="2">
    <source>
        <dbReference type="Proteomes" id="UP000304900"/>
    </source>
</evidence>
<proteinExistence type="predicted"/>
<dbReference type="SUPFAM" id="SSF51206">
    <property type="entry name" value="cAMP-binding domain-like"/>
    <property type="match status" value="1"/>
</dbReference>